<feature type="compositionally biased region" description="Basic residues" evidence="1">
    <location>
        <begin position="18"/>
        <end position="42"/>
    </location>
</feature>
<organism evidence="3">
    <name type="scientific">Mustela putorius furo</name>
    <name type="common">European domestic ferret</name>
    <name type="synonym">Mustela furo</name>
    <dbReference type="NCBI Taxonomy" id="9669"/>
    <lineage>
        <taxon>Eukaryota</taxon>
        <taxon>Metazoa</taxon>
        <taxon>Chordata</taxon>
        <taxon>Craniata</taxon>
        <taxon>Vertebrata</taxon>
        <taxon>Euteleostomi</taxon>
        <taxon>Mammalia</taxon>
        <taxon>Eutheria</taxon>
        <taxon>Laurasiatheria</taxon>
        <taxon>Carnivora</taxon>
        <taxon>Caniformia</taxon>
        <taxon>Musteloidea</taxon>
        <taxon>Mustelidae</taxon>
        <taxon>Mustelinae</taxon>
        <taxon>Mustela</taxon>
    </lineage>
</organism>
<dbReference type="EMBL" id="AEYP01056917">
    <property type="status" value="NOT_ANNOTATED_CDS"/>
    <property type="molecule type" value="Genomic_DNA"/>
</dbReference>
<accession>M3YZ15</accession>
<dbReference type="AlphaFoldDB" id="M3YZ15"/>
<evidence type="ECO:0000256" key="1">
    <source>
        <dbReference type="SAM" id="MobiDB-lite"/>
    </source>
</evidence>
<proteinExistence type="predicted"/>
<sequence>MELKFSAVSGPRSSLDQKKKKKRRRRRRRKKKKKMFEKRKKTIKDKENKVSNLVYIMPAVSILFTFMYMHFKKTN</sequence>
<feature type="transmembrane region" description="Helical" evidence="2">
    <location>
        <begin position="50"/>
        <end position="71"/>
    </location>
</feature>
<reference evidence="3" key="1">
    <citation type="submission" date="2024-06" db="UniProtKB">
        <authorList>
            <consortium name="Ensembl"/>
        </authorList>
    </citation>
    <scope>IDENTIFICATION</scope>
</reference>
<dbReference type="HOGENOM" id="CLU_2670466_0_0_1"/>
<name>M3YZ15_MUSPF</name>
<protein>
    <submittedName>
        <fullName evidence="3">Uncharacterized protein</fullName>
    </submittedName>
</protein>
<keyword evidence="2" id="KW-0472">Membrane</keyword>
<keyword evidence="2" id="KW-0812">Transmembrane</keyword>
<evidence type="ECO:0000313" key="3">
    <source>
        <dbReference type="Ensembl" id="ENSMPUP00000016575.1"/>
    </source>
</evidence>
<dbReference type="Ensembl" id="ENSMPUT00000016821.1">
    <property type="protein sequence ID" value="ENSMPUP00000016575.1"/>
    <property type="gene ID" value="ENSMPUG00000016678.1"/>
</dbReference>
<evidence type="ECO:0000256" key="2">
    <source>
        <dbReference type="SAM" id="Phobius"/>
    </source>
</evidence>
<keyword evidence="2" id="KW-1133">Transmembrane helix</keyword>
<feature type="region of interest" description="Disordered" evidence="1">
    <location>
        <begin position="1"/>
        <end position="42"/>
    </location>
</feature>
<dbReference type="InParanoid" id="M3YZ15"/>